<dbReference type="AlphaFoldDB" id="A0A418LVV8"/>
<keyword evidence="2" id="KW-1185">Reference proteome</keyword>
<dbReference type="EMBL" id="QXED01000019">
    <property type="protein sequence ID" value="RIV17385.1"/>
    <property type="molecule type" value="Genomic_DNA"/>
</dbReference>
<dbReference type="OrthoDB" id="959000at2"/>
<dbReference type="Proteomes" id="UP000283523">
    <property type="component" value="Unassembled WGS sequence"/>
</dbReference>
<protein>
    <submittedName>
        <fullName evidence="1">Uncharacterized protein</fullName>
    </submittedName>
</protein>
<name>A0A418LVV8_9BACT</name>
<comment type="caution">
    <text evidence="1">The sequence shown here is derived from an EMBL/GenBank/DDBJ whole genome shotgun (WGS) entry which is preliminary data.</text>
</comment>
<evidence type="ECO:0000313" key="2">
    <source>
        <dbReference type="Proteomes" id="UP000283523"/>
    </source>
</evidence>
<evidence type="ECO:0000313" key="1">
    <source>
        <dbReference type="EMBL" id="RIV17385.1"/>
    </source>
</evidence>
<organism evidence="1 2">
    <name type="scientific">Fibrisoma montanum</name>
    <dbReference type="NCBI Taxonomy" id="2305895"/>
    <lineage>
        <taxon>Bacteria</taxon>
        <taxon>Pseudomonadati</taxon>
        <taxon>Bacteroidota</taxon>
        <taxon>Cytophagia</taxon>
        <taxon>Cytophagales</taxon>
        <taxon>Spirosomataceae</taxon>
        <taxon>Fibrisoma</taxon>
    </lineage>
</organism>
<reference evidence="1 2" key="1">
    <citation type="submission" date="2018-08" db="EMBL/GenBank/DDBJ databases">
        <title>Fibrisoma montanum sp. nov., isolated from Danxia mountain soil.</title>
        <authorList>
            <person name="Huang Y."/>
        </authorList>
    </citation>
    <scope>NUCLEOTIDE SEQUENCE [LARGE SCALE GENOMIC DNA]</scope>
    <source>
        <strain evidence="1 2">HYT19</strain>
    </source>
</reference>
<proteinExistence type="predicted"/>
<dbReference type="RefSeq" id="WP_119671906.1">
    <property type="nucleotide sequence ID" value="NZ_QXED01000019.1"/>
</dbReference>
<gene>
    <name evidence="1" type="ORF">DYU11_32365</name>
</gene>
<sequence length="116" mass="12499">MTSHERSTDLLDATMSTLEGDIANATPQSGTGIIDEWLEQLRQADNTVDIVDLLEQVKNQLKSGQIDTGKLAQLLTDLSTKTQNLSTRLGPEGDVVTRLVALSSALQTAAGQLRNH</sequence>
<accession>A0A418LVV8</accession>